<feature type="domain" description="Peptidase C1A papain C-terminal" evidence="4">
    <location>
        <begin position="131"/>
        <end position="345"/>
    </location>
</feature>
<dbReference type="AlphaFoldDB" id="A0AB40BK91"/>
<proteinExistence type="inferred from homology"/>
<dbReference type="GeneID" id="120263886"/>
<dbReference type="InterPro" id="IPR000668">
    <property type="entry name" value="Peptidase_C1A_C"/>
</dbReference>
<dbReference type="InterPro" id="IPR025661">
    <property type="entry name" value="Pept_asp_AS"/>
</dbReference>
<dbReference type="InterPro" id="IPR025660">
    <property type="entry name" value="Pept_his_AS"/>
</dbReference>
<dbReference type="GO" id="GO:0050547">
    <property type="term" value="F:feruloyl-CoA hydratase/lyase activity"/>
    <property type="evidence" value="ECO:0007669"/>
    <property type="project" value="UniProtKB-ARBA"/>
</dbReference>
<reference evidence="7" key="1">
    <citation type="submission" date="2025-08" db="UniProtKB">
        <authorList>
            <consortium name="RefSeq"/>
        </authorList>
    </citation>
    <scope>IDENTIFICATION</scope>
</reference>
<dbReference type="Pfam" id="PF00112">
    <property type="entry name" value="Peptidase_C1"/>
    <property type="match status" value="1"/>
</dbReference>
<sequence length="347" mass="38400">MMTRMFHLLLLIIIVRSIACSSSSTRPSTIKSLILATLGRSNDSLTFADFAQSYEKQYKSAEEIHKRFGIFMDNFHRIRSTNKKGLRFTVGINEFTDMSFDEFKSKRLIEWNTSVPLANRTRIYNLTDAVAPLMKDWRNDGIISPVRQQGDCFACWAFSAAGAIEAAKNKLENQTVTVSVRQLVDCSTADGGCEGGRTDSAFLYVARNGGINSDPSYPYTGTEGTCSFDPNHIAAKVTGVEWVHYGDEEDLEKVVGLIGPVSVGIQAEGDFLDYKGGIYRTTSCGDPGKLNHAMLVVGYGLDYFDDQPYWILKNSWGDGWGVGGYLFMEKGTNMCGVAYVANFPTVE</sequence>
<keyword evidence="6" id="KW-1185">Reference proteome</keyword>
<dbReference type="GO" id="GO:0006508">
    <property type="term" value="P:proteolysis"/>
    <property type="evidence" value="ECO:0007669"/>
    <property type="project" value="InterPro"/>
</dbReference>
<dbReference type="PANTHER" id="PTHR12411">
    <property type="entry name" value="CYSTEINE PROTEASE FAMILY C1-RELATED"/>
    <property type="match status" value="1"/>
</dbReference>
<dbReference type="Gene3D" id="3.90.70.10">
    <property type="entry name" value="Cysteine proteinases"/>
    <property type="match status" value="1"/>
</dbReference>
<dbReference type="Proteomes" id="UP001515500">
    <property type="component" value="Chromosome 6"/>
</dbReference>
<dbReference type="SUPFAM" id="SSF54001">
    <property type="entry name" value="Cysteine proteinases"/>
    <property type="match status" value="1"/>
</dbReference>
<feature type="signal peptide" evidence="3">
    <location>
        <begin position="1"/>
        <end position="20"/>
    </location>
</feature>
<keyword evidence="2" id="KW-1015">Disulfide bond</keyword>
<evidence type="ECO:0000259" key="4">
    <source>
        <dbReference type="SMART" id="SM00645"/>
    </source>
</evidence>
<dbReference type="GO" id="GO:0009699">
    <property type="term" value="P:phenylpropanoid biosynthetic process"/>
    <property type="evidence" value="ECO:0007669"/>
    <property type="project" value="UniProtKB-ARBA"/>
</dbReference>
<name>A0AB40BK91_DIOCR</name>
<dbReference type="InterPro" id="IPR013128">
    <property type="entry name" value="Peptidase_C1A"/>
</dbReference>
<dbReference type="PROSITE" id="PS00640">
    <property type="entry name" value="THIOL_PROTEASE_ASN"/>
    <property type="match status" value="1"/>
</dbReference>
<feature type="chain" id="PRO_5044307470" evidence="3">
    <location>
        <begin position="21"/>
        <end position="347"/>
    </location>
</feature>
<accession>A0AB40BK91</accession>
<protein>
    <submittedName>
        <fullName evidence="7">Cysteine proteinase 2-like</fullName>
    </submittedName>
</protein>
<dbReference type="InterPro" id="IPR038765">
    <property type="entry name" value="Papain-like_cys_pep_sf"/>
</dbReference>
<dbReference type="SMART" id="SM00848">
    <property type="entry name" value="Inhibitor_I29"/>
    <property type="match status" value="1"/>
</dbReference>
<evidence type="ECO:0000313" key="7">
    <source>
        <dbReference type="RefSeq" id="XP_039127793.1"/>
    </source>
</evidence>
<dbReference type="RefSeq" id="XP_039127793.1">
    <property type="nucleotide sequence ID" value="XM_039271859.1"/>
</dbReference>
<dbReference type="GO" id="GO:0008234">
    <property type="term" value="F:cysteine-type peptidase activity"/>
    <property type="evidence" value="ECO:0007669"/>
    <property type="project" value="InterPro"/>
</dbReference>
<dbReference type="CDD" id="cd02248">
    <property type="entry name" value="Peptidase_C1A"/>
    <property type="match status" value="1"/>
</dbReference>
<evidence type="ECO:0000259" key="5">
    <source>
        <dbReference type="SMART" id="SM00848"/>
    </source>
</evidence>
<dbReference type="PROSITE" id="PS00639">
    <property type="entry name" value="THIOL_PROTEASE_HIS"/>
    <property type="match status" value="1"/>
</dbReference>
<dbReference type="InterPro" id="IPR013201">
    <property type="entry name" value="Prot_inhib_I29"/>
</dbReference>
<evidence type="ECO:0000256" key="1">
    <source>
        <dbReference type="ARBA" id="ARBA00008455"/>
    </source>
</evidence>
<organism evidence="6 7">
    <name type="scientific">Dioscorea cayennensis subsp. rotundata</name>
    <name type="common">White Guinea yam</name>
    <name type="synonym">Dioscorea rotundata</name>
    <dbReference type="NCBI Taxonomy" id="55577"/>
    <lineage>
        <taxon>Eukaryota</taxon>
        <taxon>Viridiplantae</taxon>
        <taxon>Streptophyta</taxon>
        <taxon>Embryophyta</taxon>
        <taxon>Tracheophyta</taxon>
        <taxon>Spermatophyta</taxon>
        <taxon>Magnoliopsida</taxon>
        <taxon>Liliopsida</taxon>
        <taxon>Dioscoreales</taxon>
        <taxon>Dioscoreaceae</taxon>
        <taxon>Dioscorea</taxon>
    </lineage>
</organism>
<feature type="domain" description="Cathepsin propeptide inhibitor" evidence="5">
    <location>
        <begin position="47"/>
        <end position="103"/>
    </location>
</feature>
<gene>
    <name evidence="7" type="primary">LOC120263886</name>
</gene>
<dbReference type="FunFam" id="3.90.70.10:FF:000039">
    <property type="entry name" value="Cysteine proteinase 2, putative"/>
    <property type="match status" value="1"/>
</dbReference>
<dbReference type="InterPro" id="IPR039417">
    <property type="entry name" value="Peptidase_C1A_papain-like"/>
</dbReference>
<keyword evidence="3" id="KW-0732">Signal</keyword>
<evidence type="ECO:0000256" key="2">
    <source>
        <dbReference type="ARBA" id="ARBA00023157"/>
    </source>
</evidence>
<dbReference type="Pfam" id="PF08246">
    <property type="entry name" value="Inhibitor_I29"/>
    <property type="match status" value="1"/>
</dbReference>
<evidence type="ECO:0000313" key="6">
    <source>
        <dbReference type="Proteomes" id="UP001515500"/>
    </source>
</evidence>
<dbReference type="SMART" id="SM00645">
    <property type="entry name" value="Pept_C1"/>
    <property type="match status" value="1"/>
</dbReference>
<evidence type="ECO:0000256" key="3">
    <source>
        <dbReference type="SAM" id="SignalP"/>
    </source>
</evidence>
<dbReference type="PRINTS" id="PR00705">
    <property type="entry name" value="PAPAIN"/>
</dbReference>
<comment type="similarity">
    <text evidence="1">Belongs to the peptidase C1 family.</text>
</comment>